<organism evidence="17 18">
    <name type="scientific">Corynebacterium frankenforstense DSM 45800</name>
    <dbReference type="NCBI Taxonomy" id="1437875"/>
    <lineage>
        <taxon>Bacteria</taxon>
        <taxon>Bacillati</taxon>
        <taxon>Actinomycetota</taxon>
        <taxon>Actinomycetes</taxon>
        <taxon>Mycobacteriales</taxon>
        <taxon>Corynebacteriaceae</taxon>
        <taxon>Corynebacterium</taxon>
    </lineage>
</organism>
<comment type="function">
    <text evidence="1">Could possibly oxidize fatty acids using specific components.</text>
</comment>
<evidence type="ECO:0000256" key="7">
    <source>
        <dbReference type="ARBA" id="ARBA00022963"/>
    </source>
</evidence>
<comment type="catalytic activity">
    <reaction evidence="13">
        <text>a (3S)-3-hydroxyacyl-CoA + NAD(+) = a 3-oxoacyl-CoA + NADH + H(+)</text>
        <dbReference type="Rhea" id="RHEA:22432"/>
        <dbReference type="ChEBI" id="CHEBI:15378"/>
        <dbReference type="ChEBI" id="CHEBI:57318"/>
        <dbReference type="ChEBI" id="CHEBI:57540"/>
        <dbReference type="ChEBI" id="CHEBI:57945"/>
        <dbReference type="ChEBI" id="CHEBI:90726"/>
        <dbReference type="EC" id="1.1.1.35"/>
    </reaction>
</comment>
<evidence type="ECO:0000256" key="2">
    <source>
        <dbReference type="ARBA" id="ARBA00005005"/>
    </source>
</evidence>
<dbReference type="SUPFAM" id="SSF48179">
    <property type="entry name" value="6-phosphogluconate dehydrogenase C-terminal domain-like"/>
    <property type="match status" value="2"/>
</dbReference>
<evidence type="ECO:0000256" key="14">
    <source>
        <dbReference type="RuleBase" id="RU003707"/>
    </source>
</evidence>
<dbReference type="InterPro" id="IPR001753">
    <property type="entry name" value="Enoyl-CoA_hydra/iso"/>
</dbReference>
<proteinExistence type="inferred from homology"/>
<sequence>MSTDNQQIIRTAAVIGAGSMGSGIAAHLANAGVQVHLLDIPADDGDRDARAKAGVERQLKQRGFMDPEFASRITPGNIEDHLDRLGEAEWIVEAVFEDLDVKHQTFAKIAAHRAPGTPVSSNTSTIPLAQLTEGMDADLLGDFAIIHFFNPPRVMRLVELVAGPQTTEGTVERLRAIAERQLGKVVVDCRDTPGFIANRVGNFWMSVGAALALDRGVRPELADTVFGKPFGVPRTGIFGLFDYVGLQLVPAIWGSLLKALPESDAYHRFDISSSPELKTLLDKGLTGRTGESGFYRGRGEVYDFAADDYRPIEKPDPAADPAVGEKTAAGVIATDSEAGRYARDVYLHTLAYCCAVADEIAETVEHIDLAIQLGYGWKRGPFALADAIGLDNLVDAYEASADFETVPGLLGETVAAGGFYPDGPAGDTVLDGSGKTAARLERAGVVTVAALTADAERIAGNDKAEVFALTGENEGVAVLTINTPMSSCHPDVLAVFREVAGLDGVRALVIAGDDERVFSAGADLGVLSGLAADGKEEACADLMRDGVRSLEALRRAPFPVVGAVRGVALGGGLELLLHTDASAVHAETRLGFPEREVGLFPAWGGTARTLERAIDSGAQDPHAVAFELIMSAKKIPGAFPARAKGVLRPADRIVLSSDHVIAEALELARELAGQDYSEPGVRDLPLRPADAPALQWTEGSETDARIGQAVAAVYTAREGDPEAIPADELTTRETAKAAAVLVLPANAERAAHMAKTRRPLKN</sequence>
<feature type="domain" description="3-hydroxyacyl-CoA dehydrogenase NAD binding" evidence="16">
    <location>
        <begin position="12"/>
        <end position="191"/>
    </location>
</feature>
<keyword evidence="7" id="KW-0442">Lipid degradation</keyword>
<dbReference type="Gene3D" id="1.10.1040.50">
    <property type="match status" value="1"/>
</dbReference>
<comment type="similarity">
    <text evidence="4">Belongs to the 3-hydroxyacyl-CoA dehydrogenase family.</text>
</comment>
<dbReference type="KEGG" id="cfk:CFRA_09155"/>
<dbReference type="SUPFAM" id="SSF52096">
    <property type="entry name" value="ClpP/crotonase"/>
    <property type="match status" value="1"/>
</dbReference>
<dbReference type="GO" id="GO:0006635">
    <property type="term" value="P:fatty acid beta-oxidation"/>
    <property type="evidence" value="ECO:0007669"/>
    <property type="project" value="UniProtKB-UniPathway"/>
</dbReference>
<evidence type="ECO:0000256" key="10">
    <source>
        <dbReference type="ARBA" id="ARBA00023098"/>
    </source>
</evidence>
<dbReference type="OrthoDB" id="5240528at2"/>
<evidence type="ECO:0000256" key="9">
    <source>
        <dbReference type="ARBA" id="ARBA00023027"/>
    </source>
</evidence>
<protein>
    <recommendedName>
        <fullName evidence="5">enoyl-CoA hydratase</fullName>
        <ecNumber evidence="5">4.2.1.17</ecNumber>
    </recommendedName>
</protein>
<dbReference type="PANTHER" id="PTHR48075:SF7">
    <property type="entry name" value="3-HYDROXYACYL-COA DEHYDROGENASE-RELATED"/>
    <property type="match status" value="1"/>
</dbReference>
<dbReference type="EMBL" id="CP009247">
    <property type="protein sequence ID" value="APT89389.1"/>
    <property type="molecule type" value="Genomic_DNA"/>
</dbReference>
<dbReference type="InterPro" id="IPR006108">
    <property type="entry name" value="3HC_DH_C"/>
</dbReference>
<dbReference type="EC" id="4.2.1.17" evidence="5"/>
<evidence type="ECO:0000256" key="8">
    <source>
        <dbReference type="ARBA" id="ARBA00023002"/>
    </source>
</evidence>
<dbReference type="Pfam" id="PF00725">
    <property type="entry name" value="3HCDH"/>
    <property type="match status" value="2"/>
</dbReference>
<dbReference type="InterPro" id="IPR036291">
    <property type="entry name" value="NAD(P)-bd_dom_sf"/>
</dbReference>
<dbReference type="STRING" id="1437875.CFRA_09155"/>
<keyword evidence="6" id="KW-0276">Fatty acid metabolism</keyword>
<evidence type="ECO:0000259" key="15">
    <source>
        <dbReference type="Pfam" id="PF00725"/>
    </source>
</evidence>
<evidence type="ECO:0000256" key="5">
    <source>
        <dbReference type="ARBA" id="ARBA00012076"/>
    </source>
</evidence>
<dbReference type="UniPathway" id="UPA00659"/>
<dbReference type="PANTHER" id="PTHR48075">
    <property type="entry name" value="3-HYDROXYACYL-COA DEHYDROGENASE FAMILY PROTEIN"/>
    <property type="match status" value="1"/>
</dbReference>
<dbReference type="InterPro" id="IPR006176">
    <property type="entry name" value="3-OHacyl-CoA_DH_NAD-bd"/>
</dbReference>
<evidence type="ECO:0000256" key="3">
    <source>
        <dbReference type="ARBA" id="ARBA00008750"/>
    </source>
</evidence>
<dbReference type="Gene3D" id="3.40.50.720">
    <property type="entry name" value="NAD(P)-binding Rossmann-like Domain"/>
    <property type="match status" value="1"/>
</dbReference>
<keyword evidence="18" id="KW-1185">Reference proteome</keyword>
<dbReference type="InterPro" id="IPR008927">
    <property type="entry name" value="6-PGluconate_DH-like_C_sf"/>
</dbReference>
<dbReference type="AlphaFoldDB" id="A0A1L7CU87"/>
<comment type="pathway">
    <text evidence="2">Lipid metabolism; fatty acid beta-oxidation.</text>
</comment>
<dbReference type="InterPro" id="IPR018376">
    <property type="entry name" value="Enoyl-CoA_hyd/isom_CS"/>
</dbReference>
<feature type="domain" description="3-hydroxyacyl-CoA dehydrogenase C-terminal" evidence="15">
    <location>
        <begin position="194"/>
        <end position="296"/>
    </location>
</feature>
<evidence type="ECO:0000256" key="11">
    <source>
        <dbReference type="ARBA" id="ARBA00023709"/>
    </source>
</evidence>
<evidence type="ECO:0000256" key="6">
    <source>
        <dbReference type="ARBA" id="ARBA00022832"/>
    </source>
</evidence>
<reference evidence="17 18" key="1">
    <citation type="submission" date="2014-08" db="EMBL/GenBank/DDBJ databases">
        <title>Complete genome sequence of Corynebacterium frankenforstense ST18(T) (=DSM 45800(T)), isolated from raw cow milk.</title>
        <authorList>
            <person name="Ruckert C."/>
            <person name="Albersmeier A."/>
            <person name="Winkler A."/>
            <person name="Lipski A."/>
            <person name="Kalinowski J."/>
        </authorList>
    </citation>
    <scope>NUCLEOTIDE SEQUENCE [LARGE SCALE GENOMIC DNA]</scope>
    <source>
        <strain evidence="17 18">ST18</strain>
    </source>
</reference>
<evidence type="ECO:0000313" key="18">
    <source>
        <dbReference type="Proteomes" id="UP000185434"/>
    </source>
</evidence>
<dbReference type="SUPFAM" id="SSF51735">
    <property type="entry name" value="NAD(P)-binding Rossmann-fold domains"/>
    <property type="match status" value="1"/>
</dbReference>
<dbReference type="Pfam" id="PF00378">
    <property type="entry name" value="ECH_1"/>
    <property type="match status" value="1"/>
</dbReference>
<dbReference type="Pfam" id="PF02737">
    <property type="entry name" value="3HCDH_N"/>
    <property type="match status" value="1"/>
</dbReference>
<evidence type="ECO:0000256" key="1">
    <source>
        <dbReference type="ARBA" id="ARBA00002994"/>
    </source>
</evidence>
<evidence type="ECO:0000259" key="16">
    <source>
        <dbReference type="Pfam" id="PF02737"/>
    </source>
</evidence>
<dbReference type="PROSITE" id="PS00166">
    <property type="entry name" value="ENOYL_COA_HYDRATASE"/>
    <property type="match status" value="1"/>
</dbReference>
<dbReference type="GO" id="GO:0070403">
    <property type="term" value="F:NAD+ binding"/>
    <property type="evidence" value="ECO:0007669"/>
    <property type="project" value="InterPro"/>
</dbReference>
<gene>
    <name evidence="17" type="ORF">CFRA_09155</name>
</gene>
<comment type="similarity">
    <text evidence="3">In the N-terminal section; belongs to the enoyl-CoA hydratase/isomerase family.</text>
</comment>
<dbReference type="InterPro" id="IPR029045">
    <property type="entry name" value="ClpP/crotonase-like_dom_sf"/>
</dbReference>
<evidence type="ECO:0000313" key="17">
    <source>
        <dbReference type="EMBL" id="APT89389.1"/>
    </source>
</evidence>
<dbReference type="Proteomes" id="UP000185434">
    <property type="component" value="Chromosome"/>
</dbReference>
<comment type="catalytic activity">
    <reaction evidence="12">
        <text>a 4-saturated-(3S)-3-hydroxyacyl-CoA = a (3E)-enoyl-CoA + H2O</text>
        <dbReference type="Rhea" id="RHEA:20724"/>
        <dbReference type="ChEBI" id="CHEBI:15377"/>
        <dbReference type="ChEBI" id="CHEBI:58521"/>
        <dbReference type="ChEBI" id="CHEBI:137480"/>
        <dbReference type="EC" id="4.2.1.17"/>
    </reaction>
</comment>
<dbReference type="Gene3D" id="3.90.226.10">
    <property type="entry name" value="2-enoyl-CoA Hydratase, Chain A, domain 1"/>
    <property type="match status" value="1"/>
</dbReference>
<evidence type="ECO:0000256" key="13">
    <source>
        <dbReference type="ARBA" id="ARBA00049556"/>
    </source>
</evidence>
<keyword evidence="9" id="KW-0520">NAD</keyword>
<accession>A0A1L7CU87</accession>
<feature type="domain" description="3-hydroxyacyl-CoA dehydrogenase C-terminal" evidence="15">
    <location>
        <begin position="350"/>
        <end position="401"/>
    </location>
</feature>
<keyword evidence="10" id="KW-0443">Lipid metabolism</keyword>
<dbReference type="CDD" id="cd06558">
    <property type="entry name" value="crotonase-like"/>
    <property type="match status" value="1"/>
</dbReference>
<comment type="similarity">
    <text evidence="14">Belongs to the enoyl-CoA hydratase/isomerase family.</text>
</comment>
<name>A0A1L7CU87_9CORY</name>
<keyword evidence="8" id="KW-0560">Oxidoreductase</keyword>
<dbReference type="GO" id="GO:0003857">
    <property type="term" value="F:(3S)-3-hydroxyacyl-CoA dehydrogenase (NAD+) activity"/>
    <property type="evidence" value="ECO:0007669"/>
    <property type="project" value="UniProtKB-EC"/>
</dbReference>
<dbReference type="GO" id="GO:0004300">
    <property type="term" value="F:enoyl-CoA hydratase activity"/>
    <property type="evidence" value="ECO:0007669"/>
    <property type="project" value="UniProtKB-EC"/>
</dbReference>
<evidence type="ECO:0000256" key="4">
    <source>
        <dbReference type="ARBA" id="ARBA00009463"/>
    </source>
</evidence>
<dbReference type="RefSeq" id="WP_075664383.1">
    <property type="nucleotide sequence ID" value="NZ_CP009247.1"/>
</dbReference>
<evidence type="ECO:0000256" key="12">
    <source>
        <dbReference type="ARBA" id="ARBA00023717"/>
    </source>
</evidence>
<comment type="catalytic activity">
    <reaction evidence="11">
        <text>a (3S)-3-hydroxyacyl-CoA = a (2E)-enoyl-CoA + H2O</text>
        <dbReference type="Rhea" id="RHEA:16105"/>
        <dbReference type="ChEBI" id="CHEBI:15377"/>
        <dbReference type="ChEBI" id="CHEBI:57318"/>
        <dbReference type="ChEBI" id="CHEBI:58856"/>
        <dbReference type="EC" id="4.2.1.17"/>
    </reaction>
</comment>